<accession>D7BCG6</accession>
<dbReference type="InterPro" id="IPR036249">
    <property type="entry name" value="Thioredoxin-like_sf"/>
</dbReference>
<keyword evidence="2" id="KW-0201">Cytochrome c-type biogenesis</keyword>
<dbReference type="GO" id="GO:0016491">
    <property type="term" value="F:oxidoreductase activity"/>
    <property type="evidence" value="ECO:0007669"/>
    <property type="project" value="InterPro"/>
</dbReference>
<dbReference type="CDD" id="cd02966">
    <property type="entry name" value="TlpA_like_family"/>
    <property type="match status" value="1"/>
</dbReference>
<dbReference type="InterPro" id="IPR017937">
    <property type="entry name" value="Thioredoxin_CS"/>
</dbReference>
<dbReference type="EMBL" id="CP002042">
    <property type="protein sequence ID" value="ADH62851.1"/>
    <property type="molecule type" value="Genomic_DNA"/>
</dbReference>
<keyword evidence="3" id="KW-1015">Disulfide bond</keyword>
<gene>
    <name evidence="6" type="ordered locus">Mesil_0940</name>
</gene>
<dbReference type="PANTHER" id="PTHR42852:SF6">
    <property type="entry name" value="THIOL:DISULFIDE INTERCHANGE PROTEIN DSBE"/>
    <property type="match status" value="1"/>
</dbReference>
<evidence type="ECO:0000256" key="2">
    <source>
        <dbReference type="ARBA" id="ARBA00022748"/>
    </source>
</evidence>
<dbReference type="GO" id="GO:0016209">
    <property type="term" value="F:antioxidant activity"/>
    <property type="evidence" value="ECO:0007669"/>
    <property type="project" value="InterPro"/>
</dbReference>
<dbReference type="PROSITE" id="PS00194">
    <property type="entry name" value="THIOREDOXIN_1"/>
    <property type="match status" value="1"/>
</dbReference>
<evidence type="ECO:0000313" key="6">
    <source>
        <dbReference type="EMBL" id="ADH62851.1"/>
    </source>
</evidence>
<dbReference type="RefSeq" id="WP_013157435.1">
    <property type="nucleotide sequence ID" value="NC_014212.1"/>
</dbReference>
<keyword evidence="4" id="KW-0676">Redox-active center</keyword>
<dbReference type="PANTHER" id="PTHR42852">
    <property type="entry name" value="THIOL:DISULFIDE INTERCHANGE PROTEIN DSBE"/>
    <property type="match status" value="1"/>
</dbReference>
<feature type="domain" description="Thioredoxin" evidence="5">
    <location>
        <begin position="41"/>
        <end position="185"/>
    </location>
</feature>
<comment type="subcellular location">
    <subcellularLocation>
        <location evidence="1">Cell envelope</location>
    </subcellularLocation>
</comment>
<dbReference type="Gene3D" id="3.40.30.10">
    <property type="entry name" value="Glutaredoxin"/>
    <property type="match status" value="1"/>
</dbReference>
<evidence type="ECO:0000256" key="3">
    <source>
        <dbReference type="ARBA" id="ARBA00023157"/>
    </source>
</evidence>
<reference evidence="6 7" key="1">
    <citation type="journal article" date="2010" name="Stand. Genomic Sci.">
        <title>Complete genome sequence of Meiothermus silvanus type strain (VI-R2).</title>
        <authorList>
            <person name="Sikorski J."/>
            <person name="Tindall B.J."/>
            <person name="Lowry S."/>
            <person name="Lucas S."/>
            <person name="Nolan M."/>
            <person name="Copeland A."/>
            <person name="Glavina Del Rio T."/>
            <person name="Tice H."/>
            <person name="Cheng J.F."/>
            <person name="Han C."/>
            <person name="Pitluck S."/>
            <person name="Liolios K."/>
            <person name="Ivanova N."/>
            <person name="Mavromatis K."/>
            <person name="Mikhailova N."/>
            <person name="Pati A."/>
            <person name="Goodwin L."/>
            <person name="Chen A."/>
            <person name="Palaniappan K."/>
            <person name="Land M."/>
            <person name="Hauser L."/>
            <person name="Chang Y.J."/>
            <person name="Jeffries C.D."/>
            <person name="Rohde M."/>
            <person name="Goker M."/>
            <person name="Woyke T."/>
            <person name="Bristow J."/>
            <person name="Eisen J.A."/>
            <person name="Markowitz V."/>
            <person name="Hugenholtz P."/>
            <person name="Kyrpides N.C."/>
            <person name="Klenk H.P."/>
            <person name="Lapidus A."/>
        </authorList>
    </citation>
    <scope>NUCLEOTIDE SEQUENCE [LARGE SCALE GENOMIC DNA]</scope>
    <source>
        <strain evidence="7">ATCC 700542 / DSM 9946 / VI-R2</strain>
    </source>
</reference>
<dbReference type="InterPro" id="IPR013766">
    <property type="entry name" value="Thioredoxin_domain"/>
</dbReference>
<dbReference type="OrthoDB" id="25753at2"/>
<dbReference type="eggNOG" id="COG0526">
    <property type="taxonomic scope" value="Bacteria"/>
</dbReference>
<dbReference type="Proteomes" id="UP000001916">
    <property type="component" value="Chromosome"/>
</dbReference>
<keyword evidence="7" id="KW-1185">Reference proteome</keyword>
<evidence type="ECO:0000256" key="1">
    <source>
        <dbReference type="ARBA" id="ARBA00004196"/>
    </source>
</evidence>
<name>D7BCG6_ALLS1</name>
<dbReference type="HOGENOM" id="CLU_042529_11_2_0"/>
<dbReference type="GO" id="GO:0030313">
    <property type="term" value="C:cell envelope"/>
    <property type="evidence" value="ECO:0007669"/>
    <property type="project" value="UniProtKB-SubCell"/>
</dbReference>
<protein>
    <submittedName>
        <fullName evidence="6">Periplasmic protein thiol/disulfide oxidoreductase DsbE</fullName>
    </submittedName>
</protein>
<dbReference type="Pfam" id="PF00578">
    <property type="entry name" value="AhpC-TSA"/>
    <property type="match status" value="1"/>
</dbReference>
<dbReference type="InterPro" id="IPR050553">
    <property type="entry name" value="Thioredoxin_ResA/DsbE_sf"/>
</dbReference>
<dbReference type="GO" id="GO:0017004">
    <property type="term" value="P:cytochrome complex assembly"/>
    <property type="evidence" value="ECO:0007669"/>
    <property type="project" value="UniProtKB-KW"/>
</dbReference>
<organism evidence="6 7">
    <name type="scientific">Allomeiothermus silvanus (strain ATCC 700542 / DSM 9946 / NBRC 106475 / NCIMB 13440 / VI-R2)</name>
    <name type="common">Thermus silvanus</name>
    <dbReference type="NCBI Taxonomy" id="526227"/>
    <lineage>
        <taxon>Bacteria</taxon>
        <taxon>Thermotogati</taxon>
        <taxon>Deinococcota</taxon>
        <taxon>Deinococci</taxon>
        <taxon>Thermales</taxon>
        <taxon>Thermaceae</taxon>
        <taxon>Allomeiothermus</taxon>
    </lineage>
</organism>
<proteinExistence type="predicted"/>
<dbReference type="InterPro" id="IPR000866">
    <property type="entry name" value="AhpC/TSA"/>
</dbReference>
<evidence type="ECO:0000256" key="4">
    <source>
        <dbReference type="ARBA" id="ARBA00023284"/>
    </source>
</evidence>
<dbReference type="KEGG" id="msv:Mesil_0940"/>
<dbReference type="PROSITE" id="PS51352">
    <property type="entry name" value="THIOREDOXIN_2"/>
    <property type="match status" value="1"/>
</dbReference>
<evidence type="ECO:0000313" key="7">
    <source>
        <dbReference type="Proteomes" id="UP000001916"/>
    </source>
</evidence>
<dbReference type="SUPFAM" id="SSF52833">
    <property type="entry name" value="Thioredoxin-like"/>
    <property type="match status" value="1"/>
</dbReference>
<dbReference type="AlphaFoldDB" id="D7BCG6"/>
<dbReference type="STRING" id="526227.Mesil_0940"/>
<evidence type="ECO:0000259" key="5">
    <source>
        <dbReference type="PROSITE" id="PS51352"/>
    </source>
</evidence>
<sequence length="185" mass="20478">MKRTFAAQAGWRLWPFALLVVLGALLFWGLRRGDPGALPSVLVGKPAPDFTLPTFAPYRAEWGEQIQLSKYLGRKPILVNLWASWCVPCRDEAPLLEAAWRQYKDRLLILGVNVQDTNPGAALGFIQEFGLSFPSGIDTNGRVWIDYGGYGVPETFLIGKDGKVLYRHAGPLNPATLQELLGKVL</sequence>